<dbReference type="Pfam" id="PF02238">
    <property type="entry name" value="COX7a"/>
    <property type="match status" value="1"/>
</dbReference>
<dbReference type="GO" id="GO:0005743">
    <property type="term" value="C:mitochondrial inner membrane"/>
    <property type="evidence" value="ECO:0007669"/>
    <property type="project" value="UniProtKB-SubCell"/>
</dbReference>
<dbReference type="InterPro" id="IPR039297">
    <property type="entry name" value="COX7a"/>
</dbReference>
<evidence type="ECO:0000313" key="6">
    <source>
        <dbReference type="Proteomes" id="UP001301769"/>
    </source>
</evidence>
<protein>
    <submittedName>
        <fullName evidence="5">Uncharacterized protein</fullName>
    </submittedName>
</protein>
<accession>A0AAN7B9W8</accession>
<evidence type="ECO:0000256" key="2">
    <source>
        <dbReference type="ARBA" id="ARBA00022792"/>
    </source>
</evidence>
<reference evidence="5" key="1">
    <citation type="journal article" date="2023" name="Mol. Phylogenet. Evol.">
        <title>Genome-scale phylogeny and comparative genomics of the fungal order Sordariales.</title>
        <authorList>
            <person name="Hensen N."/>
            <person name="Bonometti L."/>
            <person name="Westerberg I."/>
            <person name="Brannstrom I.O."/>
            <person name="Guillou S."/>
            <person name="Cros-Aarteil S."/>
            <person name="Calhoun S."/>
            <person name="Haridas S."/>
            <person name="Kuo A."/>
            <person name="Mondo S."/>
            <person name="Pangilinan J."/>
            <person name="Riley R."/>
            <person name="LaButti K."/>
            <person name="Andreopoulos B."/>
            <person name="Lipzen A."/>
            <person name="Chen C."/>
            <person name="Yan M."/>
            <person name="Daum C."/>
            <person name="Ng V."/>
            <person name="Clum A."/>
            <person name="Steindorff A."/>
            <person name="Ohm R.A."/>
            <person name="Martin F."/>
            <person name="Silar P."/>
            <person name="Natvig D.O."/>
            <person name="Lalanne C."/>
            <person name="Gautier V."/>
            <person name="Ament-Velasquez S.L."/>
            <person name="Kruys A."/>
            <person name="Hutchinson M.I."/>
            <person name="Powell A.J."/>
            <person name="Barry K."/>
            <person name="Miller A.N."/>
            <person name="Grigoriev I.V."/>
            <person name="Debuchy R."/>
            <person name="Gladieux P."/>
            <person name="Hiltunen Thoren M."/>
            <person name="Johannesson H."/>
        </authorList>
    </citation>
    <scope>NUCLEOTIDE SEQUENCE</scope>
    <source>
        <strain evidence="5">PSN293</strain>
    </source>
</reference>
<comment type="subcellular location">
    <subcellularLocation>
        <location evidence="1">Mitochondrion inner membrane</location>
    </subcellularLocation>
</comment>
<dbReference type="EMBL" id="MU858074">
    <property type="protein sequence ID" value="KAK4215919.1"/>
    <property type="molecule type" value="Genomic_DNA"/>
</dbReference>
<keyword evidence="4" id="KW-0472">Membrane</keyword>
<sequence length="71" mass="8315">MAGLVNKHNPVPEHQRFYQQAYRAHTRIWKIRPGSNVMLTPYYLVMWGTLAANLYMAGRKVVGYNTWFGKD</sequence>
<proteinExistence type="predicted"/>
<evidence type="ECO:0000256" key="3">
    <source>
        <dbReference type="ARBA" id="ARBA00023128"/>
    </source>
</evidence>
<name>A0AAN7B9W8_9PEZI</name>
<dbReference type="AlphaFoldDB" id="A0AAN7B9W8"/>
<evidence type="ECO:0000313" key="5">
    <source>
        <dbReference type="EMBL" id="KAK4215919.1"/>
    </source>
</evidence>
<comment type="caution">
    <text evidence="5">The sequence shown here is derived from an EMBL/GenBank/DDBJ whole genome shotgun (WGS) entry which is preliminary data.</text>
</comment>
<reference evidence="5" key="2">
    <citation type="submission" date="2023-05" db="EMBL/GenBank/DDBJ databases">
        <authorList>
            <consortium name="Lawrence Berkeley National Laboratory"/>
            <person name="Steindorff A."/>
            <person name="Hensen N."/>
            <person name="Bonometti L."/>
            <person name="Westerberg I."/>
            <person name="Brannstrom I.O."/>
            <person name="Guillou S."/>
            <person name="Cros-Aarteil S."/>
            <person name="Calhoun S."/>
            <person name="Haridas S."/>
            <person name="Kuo A."/>
            <person name="Mondo S."/>
            <person name="Pangilinan J."/>
            <person name="Riley R."/>
            <person name="Labutti K."/>
            <person name="Andreopoulos B."/>
            <person name="Lipzen A."/>
            <person name="Chen C."/>
            <person name="Yanf M."/>
            <person name="Daum C."/>
            <person name="Ng V."/>
            <person name="Clum A."/>
            <person name="Ohm R."/>
            <person name="Martin F."/>
            <person name="Silar P."/>
            <person name="Natvig D."/>
            <person name="Lalanne C."/>
            <person name="Gautier V."/>
            <person name="Ament-Velasquez S.L."/>
            <person name="Kruys A."/>
            <person name="Hutchinson M.I."/>
            <person name="Powell A.J."/>
            <person name="Barry K."/>
            <person name="Miller A.N."/>
            <person name="Grigoriev I.V."/>
            <person name="Debuchy R."/>
            <person name="Gladieux P."/>
            <person name="Thoren M.H."/>
            <person name="Johannesson H."/>
        </authorList>
    </citation>
    <scope>NUCLEOTIDE SEQUENCE</scope>
    <source>
        <strain evidence="5">PSN293</strain>
    </source>
</reference>
<keyword evidence="2" id="KW-0999">Mitochondrion inner membrane</keyword>
<keyword evidence="6" id="KW-1185">Reference proteome</keyword>
<evidence type="ECO:0000256" key="1">
    <source>
        <dbReference type="ARBA" id="ARBA00004273"/>
    </source>
</evidence>
<organism evidence="5 6">
    <name type="scientific">Rhypophila decipiens</name>
    <dbReference type="NCBI Taxonomy" id="261697"/>
    <lineage>
        <taxon>Eukaryota</taxon>
        <taxon>Fungi</taxon>
        <taxon>Dikarya</taxon>
        <taxon>Ascomycota</taxon>
        <taxon>Pezizomycotina</taxon>
        <taxon>Sordariomycetes</taxon>
        <taxon>Sordariomycetidae</taxon>
        <taxon>Sordariales</taxon>
        <taxon>Naviculisporaceae</taxon>
        <taxon>Rhypophila</taxon>
    </lineage>
</organism>
<dbReference type="Proteomes" id="UP001301769">
    <property type="component" value="Unassembled WGS sequence"/>
</dbReference>
<keyword evidence="3" id="KW-0496">Mitochondrion</keyword>
<gene>
    <name evidence="5" type="ORF">QBC37DRAFT_418077</name>
</gene>
<evidence type="ECO:0000256" key="4">
    <source>
        <dbReference type="ARBA" id="ARBA00023136"/>
    </source>
</evidence>